<dbReference type="SMART" id="SM01349">
    <property type="entry name" value="TOG"/>
    <property type="match status" value="2"/>
</dbReference>
<dbReference type="Pfam" id="PF21041">
    <property type="entry name" value="XMAP215_CLASP_TOG"/>
    <property type="match status" value="1"/>
</dbReference>
<evidence type="ECO:0000313" key="7">
    <source>
        <dbReference type="Proteomes" id="UP001295444"/>
    </source>
</evidence>
<dbReference type="Proteomes" id="UP001295444">
    <property type="component" value="Chromosome 13"/>
</dbReference>
<evidence type="ECO:0000256" key="1">
    <source>
        <dbReference type="ARBA" id="ARBA00004245"/>
    </source>
</evidence>
<dbReference type="InterPro" id="IPR034085">
    <property type="entry name" value="TOG"/>
</dbReference>
<dbReference type="EMBL" id="OW240924">
    <property type="protein sequence ID" value="CAH2328853.1"/>
    <property type="molecule type" value="Genomic_DNA"/>
</dbReference>
<gene>
    <name evidence="6" type="ORF">PECUL_23A053121</name>
</gene>
<feature type="region of interest" description="Disordered" evidence="4">
    <location>
        <begin position="679"/>
        <end position="710"/>
    </location>
</feature>
<dbReference type="GO" id="GO:0000226">
    <property type="term" value="P:microtubule cytoskeleton organization"/>
    <property type="evidence" value="ECO:0007669"/>
    <property type="project" value="TreeGrafter"/>
</dbReference>
<dbReference type="PANTHER" id="PTHR21567">
    <property type="entry name" value="CLASP"/>
    <property type="match status" value="1"/>
</dbReference>
<dbReference type="Pfam" id="PF12348">
    <property type="entry name" value="CLASP_N"/>
    <property type="match status" value="1"/>
</dbReference>
<organism evidence="6 7">
    <name type="scientific">Pelobates cultripes</name>
    <name type="common">Western spadefoot toad</name>
    <dbReference type="NCBI Taxonomy" id="61616"/>
    <lineage>
        <taxon>Eukaryota</taxon>
        <taxon>Metazoa</taxon>
        <taxon>Chordata</taxon>
        <taxon>Craniata</taxon>
        <taxon>Vertebrata</taxon>
        <taxon>Euteleostomi</taxon>
        <taxon>Amphibia</taxon>
        <taxon>Batrachia</taxon>
        <taxon>Anura</taxon>
        <taxon>Pelobatoidea</taxon>
        <taxon>Pelobatidae</taxon>
        <taxon>Pelobates</taxon>
    </lineage>
</organism>
<proteinExistence type="predicted"/>
<keyword evidence="2" id="KW-0963">Cytoplasm</keyword>
<evidence type="ECO:0000313" key="6">
    <source>
        <dbReference type="EMBL" id="CAH2328853.1"/>
    </source>
</evidence>
<evidence type="ECO:0000256" key="3">
    <source>
        <dbReference type="ARBA" id="ARBA00023212"/>
    </source>
</evidence>
<name>A0AAD1TKB3_PELCU</name>
<dbReference type="InterPro" id="IPR011989">
    <property type="entry name" value="ARM-like"/>
</dbReference>
<dbReference type="Gene3D" id="1.25.10.10">
    <property type="entry name" value="Leucine-rich Repeat Variant"/>
    <property type="match status" value="2"/>
</dbReference>
<dbReference type="InterPro" id="IPR024395">
    <property type="entry name" value="CLASP_N_dom"/>
</dbReference>
<feature type="region of interest" description="Disordered" evidence="4">
    <location>
        <begin position="564"/>
        <end position="595"/>
    </location>
</feature>
<feature type="region of interest" description="Disordered" evidence="4">
    <location>
        <begin position="631"/>
        <end position="664"/>
    </location>
</feature>
<dbReference type="InterPro" id="IPR048491">
    <property type="entry name" value="XMAP215_CLASP_TOG"/>
</dbReference>
<protein>
    <submittedName>
        <fullName evidence="6">TOG array regulator of axonemal microtubules 1</fullName>
    </submittedName>
</protein>
<dbReference type="SUPFAM" id="SSF48371">
    <property type="entry name" value="ARM repeat"/>
    <property type="match status" value="1"/>
</dbReference>
<dbReference type="PANTHER" id="PTHR21567:SF6">
    <property type="entry name" value="TOG ARRAY REGULATOR OF AXONEMAL MICROTUBULES PROTEIN 1"/>
    <property type="match status" value="1"/>
</dbReference>
<dbReference type="GO" id="GO:0008017">
    <property type="term" value="F:microtubule binding"/>
    <property type="evidence" value="ECO:0007669"/>
    <property type="project" value="TreeGrafter"/>
</dbReference>
<feature type="domain" description="TOG" evidence="5">
    <location>
        <begin position="896"/>
        <end position="1137"/>
    </location>
</feature>
<reference evidence="6" key="1">
    <citation type="submission" date="2022-03" db="EMBL/GenBank/DDBJ databases">
        <authorList>
            <person name="Alioto T."/>
            <person name="Alioto T."/>
            <person name="Gomez Garrido J."/>
        </authorList>
    </citation>
    <scope>NUCLEOTIDE SEQUENCE</scope>
</reference>
<accession>A0AAD1TKB3</accession>
<feature type="domain" description="TOG" evidence="5">
    <location>
        <begin position="84"/>
        <end position="320"/>
    </location>
</feature>
<comment type="subcellular location">
    <subcellularLocation>
        <location evidence="1">Cytoplasm</location>
        <location evidence="1">Cytoskeleton</location>
    </subcellularLocation>
</comment>
<evidence type="ECO:0000256" key="4">
    <source>
        <dbReference type="SAM" id="MobiDB-lite"/>
    </source>
</evidence>
<keyword evidence="3" id="KW-0206">Cytoskeleton</keyword>
<evidence type="ECO:0000256" key="2">
    <source>
        <dbReference type="ARBA" id="ARBA00022490"/>
    </source>
</evidence>
<dbReference type="GO" id="GO:0005929">
    <property type="term" value="C:cilium"/>
    <property type="evidence" value="ECO:0007669"/>
    <property type="project" value="TreeGrafter"/>
</dbReference>
<evidence type="ECO:0000259" key="5">
    <source>
        <dbReference type="SMART" id="SM01349"/>
    </source>
</evidence>
<sequence>MHRYFDLKAKNMEVHISRVAPFRSKDDSIAQIPNGSAGRRSCTQDSFYYDLQGEMSIRKGSVHSRPPSYNPKSCFGKTGPTQEELLINNSNLRCGIIPAELHSRLLDMKDYKARTHAIEELKYLIKECDFSFISHNDVVGLISFLRTLLDDQNFTVVLVTLDALNCFVINLGHAVGKFLRPVISSTVKLLGDSKITIKEEYMKIYMKLMKLTGPYKVLTILLENLKHKNSRVREEIVNICIASLLTYPSEDFDLPFLACEIAPCLIDSKRKVRHAALEAFAVLAASIGPGKSSLLKAVDEVELQENGDGLMNAVQARLARKTLPKVNSLGLVEYALPCPSSAHIRGNHHLPGADTDWILPESRTQSGQYGDHNGRTTLPHIDPLARRMLSAGKGKNKFPWDNHHPEALEIFPRNQTPSGLEPDQLSSRFDMHHTPVVKTPTAKTRHSVLNQSNSIYSITPDPLAAVTVREESPVLLKAALVRVPSTRKDLNRSKPMPPITKAARSLPDIHSIHTSHVLDYSQVNDEFSNEENIVLDLLDLSLKDDDEDREEMISSLRNVRNSAAKKRAKISGSLSDLESPDSTKMELNLDSPSLTSSPVIGSYRESGIYSMESVRTPLSPTPPIKKPFEMAAVSKPKVRPPRLPSSRNKDGLKKTDSPQQGFNTMEKPVTVIGQRMSYRNSDMDTEDDNLKQISPGPLRYPSKDPPKPVKPTRGIPGSYSNFQLLGACDTELSSFLAEDSVAIIGKGVFDTPLTSSQTHSQSSFAAPSDFGNVKQSVQPLAGIYGRAVQQTNSTTESEVKVTISKSARDKMRLKREPSIKELVDYKGSDRKEEIPRERLSHTDPGPSLTEAHKSASDNLEWVGSPPSLRRASSLKRTSVQRSHYKDKRSSASRTSELMDPVGIQELARPESSMSEAFRLLEDDDWEKKIEGLGIIRSLCAFHSDVVIERLHDVSIAIANEVKNLRSSVSRVAIACLGDMFTHLKKNMDHELENGVRVLLRKAGESNVFIREDVDKALDAMVQSVTPVRALVALLNGGLSHLNNAVKRCTAQHMCDLVERMGPGRMLSGIKDITDRALPAIAKFAQDGAQETRFFGRKMLNFLMSHPDFDKMLEKYIPTKDLPYLRDLIRNIQQKGVGEIHDTPSARGRRSYHGSVSSLRAAALSCTARA</sequence>
<feature type="region of interest" description="Disordered" evidence="4">
    <location>
        <begin position="822"/>
        <end position="901"/>
    </location>
</feature>
<keyword evidence="7" id="KW-1185">Reference proteome</keyword>
<dbReference type="AlphaFoldDB" id="A0AAD1TKB3"/>
<dbReference type="GO" id="GO:0005881">
    <property type="term" value="C:cytoplasmic microtubule"/>
    <property type="evidence" value="ECO:0007669"/>
    <property type="project" value="TreeGrafter"/>
</dbReference>
<feature type="compositionally biased region" description="Basic and acidic residues" evidence="4">
    <location>
        <begin position="647"/>
        <end position="656"/>
    </location>
</feature>
<feature type="compositionally biased region" description="Basic and acidic residues" evidence="4">
    <location>
        <begin position="822"/>
        <end position="841"/>
    </location>
</feature>
<dbReference type="InterPro" id="IPR016024">
    <property type="entry name" value="ARM-type_fold"/>
</dbReference>
<feature type="compositionally biased region" description="Polar residues" evidence="4">
    <location>
        <begin position="572"/>
        <end position="582"/>
    </location>
</feature>